<feature type="binding site" evidence="9 11">
    <location>
        <position position="241"/>
    </location>
    <ligand>
        <name>S-adenosyl-L-methionine</name>
        <dbReference type="ChEBI" id="CHEBI:59789"/>
    </ligand>
</feature>
<dbReference type="RefSeq" id="WP_121573791.1">
    <property type="nucleotide sequence ID" value="NZ_MJLZ01000004.1"/>
</dbReference>
<dbReference type="Pfam" id="PF05958">
    <property type="entry name" value="tRNA_U5-meth_tr"/>
    <property type="match status" value="1"/>
</dbReference>
<dbReference type="InterPro" id="IPR030390">
    <property type="entry name" value="MeTrfase_TrmA_AS"/>
</dbReference>
<dbReference type="EMBL" id="MJLZ01000004">
    <property type="protein sequence ID" value="RLM27301.1"/>
    <property type="molecule type" value="Genomic_DNA"/>
</dbReference>
<feature type="active site" description="Nucleophile" evidence="9 11">
    <location>
        <position position="334"/>
    </location>
</feature>
<feature type="binding site" evidence="9 11">
    <location>
        <position position="307"/>
    </location>
    <ligand>
        <name>S-adenosyl-L-methionine</name>
        <dbReference type="ChEBI" id="CHEBI:59789"/>
    </ligand>
</feature>
<keyword evidence="3 9" id="KW-0489">Methyltransferase</keyword>
<organism evidence="13 14">
    <name type="scientific">Brenneria alni</name>
    <dbReference type="NCBI Taxonomy" id="71656"/>
    <lineage>
        <taxon>Bacteria</taxon>
        <taxon>Pseudomonadati</taxon>
        <taxon>Pseudomonadota</taxon>
        <taxon>Gammaproteobacteria</taxon>
        <taxon>Enterobacterales</taxon>
        <taxon>Pectobacteriaceae</taxon>
        <taxon>Brenneria</taxon>
    </lineage>
</organism>
<evidence type="ECO:0000256" key="3">
    <source>
        <dbReference type="ARBA" id="ARBA00022603"/>
    </source>
</evidence>
<evidence type="ECO:0000313" key="13">
    <source>
        <dbReference type="EMBL" id="RLM27301.1"/>
    </source>
</evidence>
<feature type="binding site" evidence="9">
    <location>
        <position position="11"/>
    </location>
    <ligand>
        <name>[4Fe-4S] cluster</name>
        <dbReference type="ChEBI" id="CHEBI:49883"/>
    </ligand>
</feature>
<dbReference type="PANTHER" id="PTHR11061:SF30">
    <property type="entry name" value="TRNA (URACIL(54)-C(5))-METHYLTRANSFERASE"/>
    <property type="match status" value="1"/>
</dbReference>
<dbReference type="OrthoDB" id="9804590at2"/>
<dbReference type="GO" id="GO:0051539">
    <property type="term" value="F:4 iron, 4 sulfur cluster binding"/>
    <property type="evidence" value="ECO:0007669"/>
    <property type="project" value="UniProtKB-KW"/>
</dbReference>
<keyword evidence="4 9" id="KW-0808">Transferase</keyword>
<evidence type="ECO:0000256" key="11">
    <source>
        <dbReference type="PROSITE-ProRule" id="PRU01024"/>
    </source>
</evidence>
<keyword evidence="1 9" id="KW-0004">4Fe-4S</keyword>
<comment type="caution">
    <text evidence="13">The sequence shown here is derived from an EMBL/GenBank/DDBJ whole genome shotgun (WGS) entry which is preliminary data.</text>
</comment>
<feature type="binding site" evidence="9 11">
    <location>
        <position position="262"/>
    </location>
    <ligand>
        <name>S-adenosyl-L-methionine</name>
        <dbReference type="ChEBI" id="CHEBI:59789"/>
    </ligand>
</feature>
<feature type="active site" evidence="12">
    <location>
        <position position="334"/>
    </location>
</feature>
<protein>
    <recommendedName>
        <fullName evidence="9 10">23S rRNA (uracil(747)-C(5))-methyltransferase RlmC</fullName>
        <ecNumber evidence="9 10">2.1.1.189</ecNumber>
    </recommendedName>
    <alternativeName>
        <fullName evidence="9">23S rRNA(m5U747)-methyltransferase</fullName>
    </alternativeName>
</protein>
<dbReference type="Gene3D" id="3.40.50.150">
    <property type="entry name" value="Vaccinia Virus protein VP39"/>
    <property type="match status" value="1"/>
</dbReference>
<evidence type="ECO:0000256" key="7">
    <source>
        <dbReference type="ARBA" id="ARBA00023004"/>
    </source>
</evidence>
<dbReference type="CDD" id="cd02440">
    <property type="entry name" value="AdoMet_MTases"/>
    <property type="match status" value="1"/>
</dbReference>
<evidence type="ECO:0000313" key="14">
    <source>
        <dbReference type="Proteomes" id="UP000285648"/>
    </source>
</evidence>
<dbReference type="InterPro" id="IPR029063">
    <property type="entry name" value="SAM-dependent_MTases_sf"/>
</dbReference>
<dbReference type="PANTHER" id="PTHR11061">
    <property type="entry name" value="RNA M5U METHYLTRANSFERASE"/>
    <property type="match status" value="1"/>
</dbReference>
<dbReference type="GO" id="GO:0070041">
    <property type="term" value="F:rRNA (uridine-C5-)-methyltransferase activity"/>
    <property type="evidence" value="ECO:0007669"/>
    <property type="project" value="UniProtKB-UniRule"/>
</dbReference>
<comment type="catalytic activity">
    <reaction evidence="9">
        <text>uridine(747) in 23S rRNA + S-adenosyl-L-methionine = 5-methyluridine(747) in 23S rRNA + S-adenosyl-L-homocysteine + H(+)</text>
        <dbReference type="Rhea" id="RHEA:42628"/>
        <dbReference type="Rhea" id="RHEA-COMP:10154"/>
        <dbReference type="Rhea" id="RHEA-COMP:10155"/>
        <dbReference type="ChEBI" id="CHEBI:15378"/>
        <dbReference type="ChEBI" id="CHEBI:57856"/>
        <dbReference type="ChEBI" id="CHEBI:59789"/>
        <dbReference type="ChEBI" id="CHEBI:65315"/>
        <dbReference type="ChEBI" id="CHEBI:74447"/>
        <dbReference type="EC" id="2.1.1.189"/>
    </reaction>
</comment>
<dbReference type="GO" id="GO:0005506">
    <property type="term" value="F:iron ion binding"/>
    <property type="evidence" value="ECO:0007669"/>
    <property type="project" value="UniProtKB-UniRule"/>
</dbReference>
<dbReference type="SUPFAM" id="SSF53335">
    <property type="entry name" value="S-adenosyl-L-methionine-dependent methyltransferases"/>
    <property type="match status" value="1"/>
</dbReference>
<feature type="binding site" evidence="9">
    <location>
        <position position="3"/>
    </location>
    <ligand>
        <name>[4Fe-4S] cluster</name>
        <dbReference type="ChEBI" id="CHEBI:49883"/>
    </ligand>
</feature>
<sequence>MHCARYSAGTCRSCQWLEKAYPQQLSDKQQHLADLLQSRAVQQWMPTCPSAQSAFRNKAKMVVSGSVERPLLGMLHRDGTAVDLCDCPLYPDSFSPVFDVLKIFIARAGLTPYNVARRRGELKYLLLTESTHRGVFMLRFVLRSETKLAQLRAALPWLQQQLPQLEVISVNIQPIHQAIMEGKTEIILSDTASLAERFNHVPLYIRPQSFFQTNPQVASALYATARDWVAELHVSSMWDLFCGVGGFGLHCASPQMRLTGIEISAEAIACARLSAEQLGLTQIAFQALDSTQFATGNEQIPQLVLVNPPRRGIGSELCAYLNRMAPDYILYSSCNAQSMVKDMDALSHYRTLRIQLFDMFPHTAHYEVLTLLYREGVNG</sequence>
<feature type="binding site" evidence="9">
    <location>
        <position position="87"/>
    </location>
    <ligand>
        <name>[4Fe-4S] cluster</name>
        <dbReference type="ChEBI" id="CHEBI:49883"/>
    </ligand>
</feature>
<feature type="binding site" evidence="9">
    <location>
        <position position="14"/>
    </location>
    <ligand>
        <name>[4Fe-4S] cluster</name>
        <dbReference type="ChEBI" id="CHEBI:49883"/>
    </ligand>
</feature>
<dbReference type="Gene3D" id="2.40.50.1070">
    <property type="match status" value="1"/>
</dbReference>
<keyword evidence="6 9" id="KW-0479">Metal-binding</keyword>
<evidence type="ECO:0000256" key="4">
    <source>
        <dbReference type="ARBA" id="ARBA00022679"/>
    </source>
</evidence>
<evidence type="ECO:0000256" key="2">
    <source>
        <dbReference type="ARBA" id="ARBA00022552"/>
    </source>
</evidence>
<dbReference type="GO" id="GO:0070475">
    <property type="term" value="P:rRNA base methylation"/>
    <property type="evidence" value="ECO:0007669"/>
    <property type="project" value="TreeGrafter"/>
</dbReference>
<dbReference type="HAMAP" id="MF_01012">
    <property type="entry name" value="23SrRNA_methyltr_RlmC"/>
    <property type="match status" value="1"/>
</dbReference>
<comment type="similarity">
    <text evidence="9">Belongs to the class I-like SAM-binding methyltransferase superfamily. RNA M5U methyltransferase family. RlmC subfamily.</text>
</comment>
<keyword evidence="5 9" id="KW-0949">S-adenosyl-L-methionine</keyword>
<comment type="function">
    <text evidence="9">Catalyzes the formation of 5-methyl-uridine at position 747 (m5U747) in 23S rRNA.</text>
</comment>
<evidence type="ECO:0000256" key="9">
    <source>
        <dbReference type="HAMAP-Rule" id="MF_01012"/>
    </source>
</evidence>
<dbReference type="PROSITE" id="PS51687">
    <property type="entry name" value="SAM_MT_RNA_M5U"/>
    <property type="match status" value="1"/>
</dbReference>
<feature type="binding site" evidence="9 11">
    <location>
        <position position="212"/>
    </location>
    <ligand>
        <name>S-adenosyl-L-methionine</name>
        <dbReference type="ChEBI" id="CHEBI:59789"/>
    </ligand>
</feature>
<reference evidence="13 14" key="1">
    <citation type="submission" date="2016-09" db="EMBL/GenBank/DDBJ databases">
        <authorList>
            <person name="Doonan J."/>
            <person name="Pachebat J.A."/>
            <person name="Golyshin P.N."/>
            <person name="Denman S."/>
            <person name="Mcdonald J.E."/>
        </authorList>
    </citation>
    <scope>NUCLEOTIDE SEQUENCE [LARGE SCALE GENOMIC DNA]</scope>
    <source>
        <strain evidence="13 14">NCPPB 3934</strain>
    </source>
</reference>
<accession>A0A421DSJ3</accession>
<dbReference type="PROSITE" id="PS01230">
    <property type="entry name" value="TRMA_1"/>
    <property type="match status" value="1"/>
</dbReference>
<dbReference type="EC" id="2.1.1.189" evidence="9 10"/>
<dbReference type="Proteomes" id="UP000285648">
    <property type="component" value="Unassembled WGS sequence"/>
</dbReference>
<dbReference type="InterPro" id="IPR011825">
    <property type="entry name" value="23SrRNA_MeTrfase_RlmC"/>
</dbReference>
<evidence type="ECO:0000256" key="5">
    <source>
        <dbReference type="ARBA" id="ARBA00022691"/>
    </source>
</evidence>
<dbReference type="InterPro" id="IPR010280">
    <property type="entry name" value="U5_MeTrfase_fam"/>
</dbReference>
<evidence type="ECO:0000256" key="10">
    <source>
        <dbReference type="NCBIfam" id="TIGR02085"/>
    </source>
</evidence>
<dbReference type="PROSITE" id="PS01231">
    <property type="entry name" value="TRMA_2"/>
    <property type="match status" value="1"/>
</dbReference>
<name>A0A421DSJ3_9GAMM</name>
<keyword evidence="8 9" id="KW-0411">Iron-sulfur</keyword>
<dbReference type="AlphaFoldDB" id="A0A421DSJ3"/>
<gene>
    <name evidence="9" type="primary">rlmC</name>
    <name evidence="13" type="ORF">BIY29_03525</name>
</gene>
<dbReference type="NCBIfam" id="TIGR02085">
    <property type="entry name" value="meth_trns_rumB"/>
    <property type="match status" value="1"/>
</dbReference>
<keyword evidence="2 9" id="KW-0698">rRNA processing</keyword>
<evidence type="ECO:0000256" key="1">
    <source>
        <dbReference type="ARBA" id="ARBA00022485"/>
    </source>
</evidence>
<dbReference type="FunFam" id="2.40.50.1070:FF:000002">
    <property type="entry name" value="23S rRNA (uracil(747)-C(5))-methyltransferase RlmC"/>
    <property type="match status" value="1"/>
</dbReference>
<evidence type="ECO:0000256" key="8">
    <source>
        <dbReference type="ARBA" id="ARBA00023014"/>
    </source>
</evidence>
<keyword evidence="7 9" id="KW-0408">Iron</keyword>
<keyword evidence="14" id="KW-1185">Reference proteome</keyword>
<evidence type="ECO:0000256" key="12">
    <source>
        <dbReference type="PROSITE-ProRule" id="PRU10015"/>
    </source>
</evidence>
<proteinExistence type="inferred from homology"/>
<evidence type="ECO:0000256" key="6">
    <source>
        <dbReference type="ARBA" id="ARBA00022723"/>
    </source>
</evidence>
<dbReference type="InterPro" id="IPR030391">
    <property type="entry name" value="MeTrfase_TrmA_CS"/>
</dbReference>